<feature type="region of interest" description="Disordered" evidence="2">
    <location>
        <begin position="195"/>
        <end position="231"/>
    </location>
</feature>
<evidence type="ECO:0000256" key="2">
    <source>
        <dbReference type="SAM" id="MobiDB-lite"/>
    </source>
</evidence>
<evidence type="ECO:0000313" key="3">
    <source>
        <dbReference type="EMBL" id="EJT99888.1"/>
    </source>
</evidence>
<dbReference type="Proteomes" id="UP000030653">
    <property type="component" value="Unassembled WGS sequence"/>
</dbReference>
<feature type="compositionally biased region" description="Basic and acidic residues" evidence="2">
    <location>
        <begin position="207"/>
        <end position="225"/>
    </location>
</feature>
<dbReference type="RefSeq" id="XP_040626786.1">
    <property type="nucleotide sequence ID" value="XM_040768862.1"/>
</dbReference>
<organism evidence="3 4">
    <name type="scientific">Dacryopinax primogenitus (strain DJM 731)</name>
    <name type="common">Brown rot fungus</name>
    <dbReference type="NCBI Taxonomy" id="1858805"/>
    <lineage>
        <taxon>Eukaryota</taxon>
        <taxon>Fungi</taxon>
        <taxon>Dikarya</taxon>
        <taxon>Basidiomycota</taxon>
        <taxon>Agaricomycotina</taxon>
        <taxon>Dacrymycetes</taxon>
        <taxon>Dacrymycetales</taxon>
        <taxon>Dacrymycetaceae</taxon>
        <taxon>Dacryopinax</taxon>
    </lineage>
</organism>
<feature type="region of interest" description="Disordered" evidence="2">
    <location>
        <begin position="459"/>
        <end position="556"/>
    </location>
</feature>
<dbReference type="HOGENOM" id="CLU_021742_0_0_1"/>
<dbReference type="GeneID" id="63683924"/>
<feature type="compositionally biased region" description="Polar residues" evidence="2">
    <location>
        <begin position="466"/>
        <end position="483"/>
    </location>
</feature>
<feature type="region of interest" description="Disordered" evidence="2">
    <location>
        <begin position="1"/>
        <end position="62"/>
    </location>
</feature>
<sequence>MSSTPATSRALPARSTPPPTSAVARSGVSRTASARSSPVNGRPAPPRKMDSDSPNKPMSVKEQLEMQLRREQEEKGNLSLRLEDATKAIQEHDSINVSLRSSLQLAESRLAQLSADALRTETSMSDQTDLVSALREQLASMERERREVEKRYREQAEAFELERQAQWEAEHVSRQRLERLEIRLRRAEARVVKGGLQPETEDDGQEEIDKVDTPKIENLPKREDKDQEEPPEMTMMRLEMDSLSGAFTTLQNTHQILLQEMADLKRVNQQIQEENESYNVLLRERTLAGTFHLPGTSPYSDNVSLDEDVYSKAGSRLDPVSEDAEVRELEGGDQFPVLSSKRDSSPVSSVPSSRQRRRRASAGSAKGVGESLAGFPVSGPGEDLAAELGRAEARDGVPEVAVESPKNPKKEDNSSVASMRAEIQALKDANKALSLYAAKILDRIIADEGFEHVLAADYNKDGPANAHTSTNRPDRTSSLTRSKTVAGHGRRPASATLSGVRDQPQEQIPNHNAPPPMMASKSEPPSSMQQQPKRRSMSIDWKGLWGGGTQEKKNESLRPLSLATAATPAPPKPPMHTVVPTRTRFIPRDTEEDEEDQRERERLNATMKLMGIERASSYRQSEQPADDLSHLDAARHSTTFASDIATKGDRRRTSLMRSPSPNTVGLPGSTPQQRVSSTMSYRLSSDFSTNGGLTSDALAEAGAAHALAELDAEERRISEQLAKGKIHHGGFTPSARELAEANTENGASGGTGLMRRSSRRARTGRESSGTMSVGSVSTVWSAGRTSGSSTGDGAAE</sequence>
<keyword evidence="4" id="KW-1185">Reference proteome</keyword>
<feature type="compositionally biased region" description="Polar residues" evidence="2">
    <location>
        <begin position="783"/>
        <end position="796"/>
    </location>
</feature>
<feature type="compositionally biased region" description="Polar residues" evidence="2">
    <location>
        <begin position="28"/>
        <end position="39"/>
    </location>
</feature>
<accession>M5FUH8</accession>
<evidence type="ECO:0000313" key="4">
    <source>
        <dbReference type="Proteomes" id="UP000030653"/>
    </source>
</evidence>
<proteinExistence type="predicted"/>
<dbReference type="OMA" id="ERQSFYD"/>
<feature type="region of interest" description="Disordered" evidence="2">
    <location>
        <begin position="314"/>
        <end position="416"/>
    </location>
</feature>
<gene>
    <name evidence="3" type="ORF">DACRYDRAFT_109312</name>
</gene>
<feature type="region of interest" description="Disordered" evidence="2">
    <location>
        <begin position="724"/>
        <end position="796"/>
    </location>
</feature>
<dbReference type="EMBL" id="JH795868">
    <property type="protein sequence ID" value="EJT99888.1"/>
    <property type="molecule type" value="Genomic_DNA"/>
</dbReference>
<feature type="compositionally biased region" description="Polar residues" evidence="2">
    <location>
        <begin position="655"/>
        <end position="679"/>
    </location>
</feature>
<feature type="region of interest" description="Disordered" evidence="2">
    <location>
        <begin position="646"/>
        <end position="679"/>
    </location>
</feature>
<dbReference type="PANTHER" id="PTHR38120">
    <property type="entry name" value="EXPRESSED PROTEIN"/>
    <property type="match status" value="1"/>
</dbReference>
<feature type="coiled-coil region" evidence="1">
    <location>
        <begin position="254"/>
        <end position="284"/>
    </location>
</feature>
<protein>
    <submittedName>
        <fullName evidence="3">Uncharacterized protein</fullName>
    </submittedName>
</protein>
<dbReference type="AlphaFoldDB" id="M5FUH8"/>
<keyword evidence="1" id="KW-0175">Coiled coil</keyword>
<evidence type="ECO:0000256" key="1">
    <source>
        <dbReference type="SAM" id="Coils"/>
    </source>
</evidence>
<dbReference type="STRING" id="1858805.M5FUH8"/>
<dbReference type="PANTHER" id="PTHR38120:SF1">
    <property type="entry name" value="M PROTEIN, SEROTYPE 2.1"/>
    <property type="match status" value="1"/>
</dbReference>
<reference evidence="3 4" key="1">
    <citation type="journal article" date="2012" name="Science">
        <title>The Paleozoic origin of enzymatic lignin decomposition reconstructed from 31 fungal genomes.</title>
        <authorList>
            <person name="Floudas D."/>
            <person name="Binder M."/>
            <person name="Riley R."/>
            <person name="Barry K."/>
            <person name="Blanchette R.A."/>
            <person name="Henrissat B."/>
            <person name="Martinez A.T."/>
            <person name="Otillar R."/>
            <person name="Spatafora J.W."/>
            <person name="Yadav J.S."/>
            <person name="Aerts A."/>
            <person name="Benoit I."/>
            <person name="Boyd A."/>
            <person name="Carlson A."/>
            <person name="Copeland A."/>
            <person name="Coutinho P.M."/>
            <person name="de Vries R.P."/>
            <person name="Ferreira P."/>
            <person name="Findley K."/>
            <person name="Foster B."/>
            <person name="Gaskell J."/>
            <person name="Glotzer D."/>
            <person name="Gorecki P."/>
            <person name="Heitman J."/>
            <person name="Hesse C."/>
            <person name="Hori C."/>
            <person name="Igarashi K."/>
            <person name="Jurgens J.A."/>
            <person name="Kallen N."/>
            <person name="Kersten P."/>
            <person name="Kohler A."/>
            <person name="Kuees U."/>
            <person name="Kumar T.K.A."/>
            <person name="Kuo A."/>
            <person name="LaButti K."/>
            <person name="Larrondo L.F."/>
            <person name="Lindquist E."/>
            <person name="Ling A."/>
            <person name="Lombard V."/>
            <person name="Lucas S."/>
            <person name="Lundell T."/>
            <person name="Martin R."/>
            <person name="McLaughlin D.J."/>
            <person name="Morgenstern I."/>
            <person name="Morin E."/>
            <person name="Murat C."/>
            <person name="Nagy L.G."/>
            <person name="Nolan M."/>
            <person name="Ohm R.A."/>
            <person name="Patyshakuliyeva A."/>
            <person name="Rokas A."/>
            <person name="Ruiz-Duenas F.J."/>
            <person name="Sabat G."/>
            <person name="Salamov A."/>
            <person name="Samejima M."/>
            <person name="Schmutz J."/>
            <person name="Slot J.C."/>
            <person name="St John F."/>
            <person name="Stenlid J."/>
            <person name="Sun H."/>
            <person name="Sun S."/>
            <person name="Syed K."/>
            <person name="Tsang A."/>
            <person name="Wiebenga A."/>
            <person name="Young D."/>
            <person name="Pisabarro A."/>
            <person name="Eastwood D.C."/>
            <person name="Martin F."/>
            <person name="Cullen D."/>
            <person name="Grigoriev I.V."/>
            <person name="Hibbett D.S."/>
        </authorList>
    </citation>
    <scope>NUCLEOTIDE SEQUENCE [LARGE SCALE GENOMIC DNA]</scope>
    <source>
        <strain evidence="3 4">DJM-731 SS1</strain>
    </source>
</reference>
<name>M5FUH8_DACPD</name>
<feature type="compositionally biased region" description="Low complexity" evidence="2">
    <location>
        <begin position="766"/>
        <end position="781"/>
    </location>
</feature>
<dbReference type="OrthoDB" id="2121319at2759"/>